<dbReference type="GO" id="GO:0031418">
    <property type="term" value="F:L-ascorbic acid binding"/>
    <property type="evidence" value="ECO:0007669"/>
    <property type="project" value="UniProtKB-KW"/>
</dbReference>
<organism evidence="16 17">
    <name type="scientific">Diatraea saccharalis</name>
    <name type="common">sugarcane borer</name>
    <dbReference type="NCBI Taxonomy" id="40085"/>
    <lineage>
        <taxon>Eukaryota</taxon>
        <taxon>Metazoa</taxon>
        <taxon>Ecdysozoa</taxon>
        <taxon>Arthropoda</taxon>
        <taxon>Hexapoda</taxon>
        <taxon>Insecta</taxon>
        <taxon>Pterygota</taxon>
        <taxon>Neoptera</taxon>
        <taxon>Endopterygota</taxon>
        <taxon>Lepidoptera</taxon>
        <taxon>Glossata</taxon>
        <taxon>Ditrysia</taxon>
        <taxon>Pyraloidea</taxon>
        <taxon>Crambidae</taxon>
        <taxon>Crambinae</taxon>
        <taxon>Diatraea</taxon>
    </lineage>
</organism>
<feature type="chain" id="PRO_5040235234" description="procollagen-proline 4-dioxygenase" evidence="14">
    <location>
        <begin position="26"/>
        <end position="556"/>
    </location>
</feature>
<dbReference type="InterPro" id="IPR006620">
    <property type="entry name" value="Pro_4_hyd_alph"/>
</dbReference>
<keyword evidence="6" id="KW-0479">Metal-binding</keyword>
<feature type="coiled-coil region" evidence="13">
    <location>
        <begin position="45"/>
        <end position="79"/>
    </location>
</feature>
<dbReference type="PANTHER" id="PTHR10869">
    <property type="entry name" value="PROLYL 4-HYDROXYLASE ALPHA SUBUNIT"/>
    <property type="match status" value="1"/>
</dbReference>
<evidence type="ECO:0000256" key="6">
    <source>
        <dbReference type="ARBA" id="ARBA00022723"/>
    </source>
</evidence>
<keyword evidence="14" id="KW-0732">Signal</keyword>
<keyword evidence="10" id="KW-0560">Oxidoreductase</keyword>
<feature type="signal peptide" evidence="14">
    <location>
        <begin position="1"/>
        <end position="25"/>
    </location>
</feature>
<comment type="subcellular location">
    <subcellularLocation>
        <location evidence="3">Endoplasmic reticulum lumen</location>
    </subcellularLocation>
</comment>
<reference evidence="16" key="2">
    <citation type="submission" date="2022-10" db="EMBL/GenBank/DDBJ databases">
        <authorList>
            <consortium name="ENA_rothamsted_submissions"/>
            <consortium name="culmorum"/>
            <person name="King R."/>
        </authorList>
    </citation>
    <scope>NUCLEOTIDE SEQUENCE</scope>
</reference>
<dbReference type="InterPro" id="IPR059068">
    <property type="entry name" value="TPR_P4H"/>
</dbReference>
<protein>
    <recommendedName>
        <fullName evidence="5">procollagen-proline 4-dioxygenase</fullName>
        <ecNumber evidence="5">1.14.11.2</ecNumber>
    </recommendedName>
</protein>
<comment type="similarity">
    <text evidence="4">Belongs to the P4HA family.</text>
</comment>
<dbReference type="GO" id="GO:0005506">
    <property type="term" value="F:iron ion binding"/>
    <property type="evidence" value="ECO:0007669"/>
    <property type="project" value="InterPro"/>
</dbReference>
<dbReference type="Proteomes" id="UP001153714">
    <property type="component" value="Chromosome 14"/>
</dbReference>
<evidence type="ECO:0000256" key="4">
    <source>
        <dbReference type="ARBA" id="ARBA00006511"/>
    </source>
</evidence>
<dbReference type="Gene3D" id="1.25.40.10">
    <property type="entry name" value="Tetratricopeptide repeat domain"/>
    <property type="match status" value="1"/>
</dbReference>
<keyword evidence="8" id="KW-0847">Vitamin C</keyword>
<dbReference type="InterPro" id="IPR044862">
    <property type="entry name" value="Pro_4_hyd_alph_FE2OG_OXY"/>
</dbReference>
<evidence type="ECO:0000256" key="9">
    <source>
        <dbReference type="ARBA" id="ARBA00022964"/>
    </source>
</evidence>
<dbReference type="FunFam" id="1.25.40.10:FF:000006">
    <property type="entry name" value="Prolyl 4-hydroxylase subunit alpha 2"/>
    <property type="match status" value="1"/>
</dbReference>
<reference evidence="16" key="1">
    <citation type="submission" date="2021-12" db="EMBL/GenBank/DDBJ databases">
        <authorList>
            <person name="King R."/>
        </authorList>
    </citation>
    <scope>NUCLEOTIDE SEQUENCE</scope>
</reference>
<dbReference type="InterPro" id="IPR011990">
    <property type="entry name" value="TPR-like_helical_dom_sf"/>
</dbReference>
<name>A0A9P0C4K6_9NEOP</name>
<evidence type="ECO:0000256" key="12">
    <source>
        <dbReference type="ARBA" id="ARBA00023180"/>
    </source>
</evidence>
<dbReference type="EMBL" id="OU893345">
    <property type="protein sequence ID" value="CAH0750265.1"/>
    <property type="molecule type" value="Genomic_DNA"/>
</dbReference>
<dbReference type="AlphaFoldDB" id="A0A9P0C4K6"/>
<evidence type="ECO:0000313" key="16">
    <source>
        <dbReference type="EMBL" id="CAH0750265.1"/>
    </source>
</evidence>
<evidence type="ECO:0000256" key="3">
    <source>
        <dbReference type="ARBA" id="ARBA00004319"/>
    </source>
</evidence>
<dbReference type="Gene3D" id="6.10.140.1460">
    <property type="match status" value="1"/>
</dbReference>
<keyword evidence="7" id="KW-0256">Endoplasmic reticulum</keyword>
<keyword evidence="12" id="KW-0325">Glycoprotein</keyword>
<evidence type="ECO:0000256" key="11">
    <source>
        <dbReference type="ARBA" id="ARBA00023004"/>
    </source>
</evidence>
<evidence type="ECO:0000256" key="2">
    <source>
        <dbReference type="ARBA" id="ARBA00002035"/>
    </source>
</evidence>
<evidence type="ECO:0000313" key="17">
    <source>
        <dbReference type="Proteomes" id="UP001153714"/>
    </source>
</evidence>
<sequence>MFTNMYSLQIFICFLIYVLRSGTQAELFTAISEVEPLLETHKRIIDDLDHYIQQEEKRLATLKKQLNIYKREHENAMEDIPNYLGNPINAFTLIKRLTADLDYIEQTIKIGTEYIKNITMTHEDVKYPTLEDLTGAAQALTRLQETYHLNVSELAEGVLNGVTYSTPMSAGDCFELGRALYNDEDYKNGLAWMLVTLQKYREENEVYSFNETNILDYISFSYYLLGDVKNALLWTKKLLELDPNHSRAKNNVPHYQKAIAAEEAKLVKQKRGDVGDDSEHQKVTVTEELSEFVKEKKVYEHLCRGEMDIPAEIAKKLHCRYLTENHPFLKLAPFKMEYAYLKPDIVIFHDVMSDDEIKFIQDAARPRFKRAVVHDPRTGNLVPAPYRISKSAWLRDEESPVVARVSQRVADITGLSMDTAEELQVVNYGIGGHYEPHYDFARRDESAFKKFHGNRIATVLFYMSDVAQGGATVFTKLGVSLFPIKGAAAFWLNLHPSGEGDLATRHAACPVLRGSKWVSNKWLHQGGQELLKPCNLEYQGEAVIRPIPKPVPKTSR</sequence>
<dbReference type="GO" id="GO:0005788">
    <property type="term" value="C:endoplasmic reticulum lumen"/>
    <property type="evidence" value="ECO:0007669"/>
    <property type="project" value="UniProtKB-SubCell"/>
</dbReference>
<evidence type="ECO:0000256" key="14">
    <source>
        <dbReference type="SAM" id="SignalP"/>
    </source>
</evidence>
<feature type="domain" description="Prolyl 4-hydroxylase alpha subunit" evidence="15">
    <location>
        <begin position="343"/>
        <end position="524"/>
    </location>
</feature>
<keyword evidence="11" id="KW-0408">Iron</keyword>
<dbReference type="Gene3D" id="2.60.120.620">
    <property type="entry name" value="q2cbj1_9rhob like domain"/>
    <property type="match status" value="1"/>
</dbReference>
<dbReference type="SMART" id="SM00702">
    <property type="entry name" value="P4Hc"/>
    <property type="match status" value="1"/>
</dbReference>
<dbReference type="PANTHER" id="PTHR10869:SF244">
    <property type="entry name" value="PROLYL 4-HYDROXYLASE SUBUNIT ALPHA-2"/>
    <property type="match status" value="1"/>
</dbReference>
<gene>
    <name evidence="16" type="ORF">DIATSA_LOCUS3626</name>
</gene>
<dbReference type="Pfam" id="PF08336">
    <property type="entry name" value="P4Ha_N"/>
    <property type="match status" value="1"/>
</dbReference>
<comment type="function">
    <text evidence="2">Catalyzes the post-translational formation of 4-hydroxyproline in -Xaa-Pro-Gly- sequences in collagens and other proteins.</text>
</comment>
<proteinExistence type="inferred from homology"/>
<evidence type="ECO:0000256" key="1">
    <source>
        <dbReference type="ARBA" id="ARBA00001961"/>
    </source>
</evidence>
<accession>A0A9P0C4K6</accession>
<evidence type="ECO:0000256" key="10">
    <source>
        <dbReference type="ARBA" id="ARBA00023002"/>
    </source>
</evidence>
<keyword evidence="13" id="KW-0175">Coiled coil</keyword>
<dbReference type="InterPro" id="IPR045054">
    <property type="entry name" value="P4HA-like"/>
</dbReference>
<comment type="cofactor">
    <cofactor evidence="1">
        <name>L-ascorbate</name>
        <dbReference type="ChEBI" id="CHEBI:38290"/>
    </cofactor>
</comment>
<dbReference type="GO" id="GO:0004656">
    <property type="term" value="F:procollagen-proline 4-dioxygenase activity"/>
    <property type="evidence" value="ECO:0007669"/>
    <property type="project" value="UniProtKB-EC"/>
</dbReference>
<dbReference type="OrthoDB" id="420380at2759"/>
<dbReference type="FunFam" id="2.60.120.620:FF:000001">
    <property type="entry name" value="Prolyl 4-hydroxylase subunit alpha 2"/>
    <property type="match status" value="1"/>
</dbReference>
<evidence type="ECO:0000256" key="5">
    <source>
        <dbReference type="ARBA" id="ARBA00012269"/>
    </source>
</evidence>
<dbReference type="Pfam" id="PF13640">
    <property type="entry name" value="2OG-FeII_Oxy_3"/>
    <property type="match status" value="1"/>
</dbReference>
<dbReference type="EC" id="1.14.11.2" evidence="5"/>
<dbReference type="InterPro" id="IPR013547">
    <property type="entry name" value="P4H_N"/>
</dbReference>
<evidence type="ECO:0000256" key="8">
    <source>
        <dbReference type="ARBA" id="ARBA00022896"/>
    </source>
</evidence>
<dbReference type="SUPFAM" id="SSF48452">
    <property type="entry name" value="TPR-like"/>
    <property type="match status" value="1"/>
</dbReference>
<keyword evidence="17" id="KW-1185">Reference proteome</keyword>
<keyword evidence="9" id="KW-0223">Dioxygenase</keyword>
<dbReference type="Pfam" id="PF23558">
    <property type="entry name" value="TPR_P4H"/>
    <property type="match status" value="1"/>
</dbReference>
<evidence type="ECO:0000256" key="7">
    <source>
        <dbReference type="ARBA" id="ARBA00022824"/>
    </source>
</evidence>
<evidence type="ECO:0000256" key="13">
    <source>
        <dbReference type="SAM" id="Coils"/>
    </source>
</evidence>
<evidence type="ECO:0000259" key="15">
    <source>
        <dbReference type="SMART" id="SM00702"/>
    </source>
</evidence>